<comment type="caution">
    <text evidence="2">The sequence shown here is derived from an EMBL/GenBank/DDBJ whole genome shotgun (WGS) entry which is preliminary data.</text>
</comment>
<name>A0A7J7KBT1_BUGNE</name>
<protein>
    <recommendedName>
        <fullName evidence="4">Secreted protein</fullName>
    </recommendedName>
</protein>
<sequence>MMRPKLRSTATAIFIAALAICDSISSVTGLSRHFIIKAFDVDVRTLSQHPVRSNCLFYIYLWTHRPGCWP</sequence>
<gene>
    <name evidence="2" type="ORF">EB796_006627</name>
</gene>
<evidence type="ECO:0000313" key="3">
    <source>
        <dbReference type="Proteomes" id="UP000593567"/>
    </source>
</evidence>
<proteinExistence type="predicted"/>
<dbReference type="EMBL" id="VXIV02000943">
    <property type="protein sequence ID" value="KAF6035068.1"/>
    <property type="molecule type" value="Genomic_DNA"/>
</dbReference>
<reference evidence="2" key="1">
    <citation type="submission" date="2020-06" db="EMBL/GenBank/DDBJ databases">
        <title>Draft genome of Bugula neritina, a colonial animal packing powerful symbionts and potential medicines.</title>
        <authorList>
            <person name="Rayko M."/>
        </authorList>
    </citation>
    <scope>NUCLEOTIDE SEQUENCE [LARGE SCALE GENOMIC DNA]</scope>
    <source>
        <strain evidence="2">Kwan_BN1</strain>
    </source>
</reference>
<accession>A0A7J7KBT1</accession>
<evidence type="ECO:0008006" key="4">
    <source>
        <dbReference type="Google" id="ProtNLM"/>
    </source>
</evidence>
<feature type="signal peptide" evidence="1">
    <location>
        <begin position="1"/>
        <end position="29"/>
    </location>
</feature>
<evidence type="ECO:0000313" key="2">
    <source>
        <dbReference type="EMBL" id="KAF6035068.1"/>
    </source>
</evidence>
<evidence type="ECO:0000256" key="1">
    <source>
        <dbReference type="SAM" id="SignalP"/>
    </source>
</evidence>
<dbReference type="AlphaFoldDB" id="A0A7J7KBT1"/>
<dbReference type="Proteomes" id="UP000593567">
    <property type="component" value="Unassembled WGS sequence"/>
</dbReference>
<keyword evidence="3" id="KW-1185">Reference proteome</keyword>
<keyword evidence="1" id="KW-0732">Signal</keyword>
<organism evidence="2 3">
    <name type="scientific">Bugula neritina</name>
    <name type="common">Brown bryozoan</name>
    <name type="synonym">Sertularia neritina</name>
    <dbReference type="NCBI Taxonomy" id="10212"/>
    <lineage>
        <taxon>Eukaryota</taxon>
        <taxon>Metazoa</taxon>
        <taxon>Spiralia</taxon>
        <taxon>Lophotrochozoa</taxon>
        <taxon>Bryozoa</taxon>
        <taxon>Gymnolaemata</taxon>
        <taxon>Cheilostomatida</taxon>
        <taxon>Flustrina</taxon>
        <taxon>Buguloidea</taxon>
        <taxon>Bugulidae</taxon>
        <taxon>Bugula</taxon>
    </lineage>
</organism>
<feature type="chain" id="PRO_5029777800" description="Secreted protein" evidence="1">
    <location>
        <begin position="30"/>
        <end position="70"/>
    </location>
</feature>